<keyword evidence="4" id="KW-0217">Developmental protein</keyword>
<dbReference type="GO" id="GO:0030154">
    <property type="term" value="P:cell differentiation"/>
    <property type="evidence" value="ECO:0007669"/>
    <property type="project" value="UniProtKB-KW"/>
</dbReference>
<feature type="repeat" description="ANK" evidence="14">
    <location>
        <begin position="148"/>
        <end position="180"/>
    </location>
</feature>
<evidence type="ECO:0000256" key="11">
    <source>
        <dbReference type="ARBA" id="ARBA00023158"/>
    </source>
</evidence>
<dbReference type="Pfam" id="PF12796">
    <property type="entry name" value="Ank_2"/>
    <property type="match status" value="1"/>
</dbReference>
<dbReference type="InterPro" id="IPR036770">
    <property type="entry name" value="Ankyrin_rpt-contain_sf"/>
</dbReference>
<dbReference type="GO" id="GO:0007283">
    <property type="term" value="P:spermatogenesis"/>
    <property type="evidence" value="ECO:0007669"/>
    <property type="project" value="UniProtKB-KW"/>
</dbReference>
<organism evidence="17 18">
    <name type="scientific">Pleurodeles waltl</name>
    <name type="common">Iberian ribbed newt</name>
    <dbReference type="NCBI Taxonomy" id="8319"/>
    <lineage>
        <taxon>Eukaryota</taxon>
        <taxon>Metazoa</taxon>
        <taxon>Chordata</taxon>
        <taxon>Craniata</taxon>
        <taxon>Vertebrata</taxon>
        <taxon>Euteleostomi</taxon>
        <taxon>Amphibia</taxon>
        <taxon>Batrachia</taxon>
        <taxon>Caudata</taxon>
        <taxon>Salamandroidea</taxon>
        <taxon>Salamandridae</taxon>
        <taxon>Pleurodelinae</taxon>
        <taxon>Pleurodeles</taxon>
    </lineage>
</organism>
<keyword evidence="11" id="KW-0943">RNA-mediated gene silencing</keyword>
<dbReference type="SMART" id="SM00248">
    <property type="entry name" value="ANK"/>
    <property type="match status" value="6"/>
</dbReference>
<evidence type="ECO:0000256" key="13">
    <source>
        <dbReference type="ARBA" id="ARBA00030354"/>
    </source>
</evidence>
<dbReference type="PROSITE" id="PS50105">
    <property type="entry name" value="SAM_DOMAIN"/>
    <property type="match status" value="1"/>
</dbReference>
<keyword evidence="5" id="KW-0963">Cytoplasm</keyword>
<dbReference type="InterPro" id="IPR001660">
    <property type="entry name" value="SAM"/>
</dbReference>
<evidence type="ECO:0000256" key="6">
    <source>
        <dbReference type="ARBA" id="ARBA00022553"/>
    </source>
</evidence>
<keyword evidence="18" id="KW-1185">Reference proteome</keyword>
<evidence type="ECO:0000256" key="1">
    <source>
        <dbReference type="ARBA" id="ARBA00004496"/>
    </source>
</evidence>
<protein>
    <recommendedName>
        <fullName evidence="3">Ankyrin repeat, SAM and basic leucine zipper domain-containing protein 1</fullName>
    </recommendedName>
    <alternativeName>
        <fullName evidence="13">Germ cell-specific ankyrin, SAM and basic leucine zipper domain-containing protein</fullName>
    </alternativeName>
</protein>
<dbReference type="AlphaFoldDB" id="A0AAV7SIP0"/>
<dbReference type="SUPFAM" id="SSF47769">
    <property type="entry name" value="SAM/Pointed domain"/>
    <property type="match status" value="1"/>
</dbReference>
<dbReference type="PANTHER" id="PTHR24157:SF3">
    <property type="entry name" value="ANKYRIN REPEAT, SAM AND BASIC LEUCINE ZIPPER DOMAIN-CONTAINING PROTEIN 1"/>
    <property type="match status" value="1"/>
</dbReference>
<evidence type="ECO:0000259" key="16">
    <source>
        <dbReference type="PROSITE" id="PS50105"/>
    </source>
</evidence>
<dbReference type="PROSITE" id="PS50088">
    <property type="entry name" value="ANK_REPEAT"/>
    <property type="match status" value="3"/>
</dbReference>
<dbReference type="InterPro" id="IPR013761">
    <property type="entry name" value="SAM/pointed_sf"/>
</dbReference>
<gene>
    <name evidence="17" type="ORF">NDU88_004381</name>
</gene>
<comment type="caution">
    <text evidence="17">The sequence shown here is derived from an EMBL/GenBank/DDBJ whole genome shotgun (WGS) entry which is preliminary data.</text>
</comment>
<comment type="subunit">
    <text evidence="2">Interacts with DDX4, PIWIL1, RANBP9 and TDRD1.</text>
</comment>
<dbReference type="Gene3D" id="1.25.40.20">
    <property type="entry name" value="Ankyrin repeat-containing domain"/>
    <property type="match status" value="2"/>
</dbReference>
<feature type="repeat" description="ANK" evidence="14">
    <location>
        <begin position="181"/>
        <end position="213"/>
    </location>
</feature>
<dbReference type="InterPro" id="IPR042650">
    <property type="entry name" value="Asz1_SAM"/>
</dbReference>
<feature type="region of interest" description="Disordered" evidence="15">
    <location>
        <begin position="476"/>
        <end position="518"/>
    </location>
</feature>
<dbReference type="EMBL" id="JANPWB010000008">
    <property type="protein sequence ID" value="KAJ1163929.1"/>
    <property type="molecule type" value="Genomic_DNA"/>
</dbReference>
<sequence length="518" mass="57782">MAAKGASRLFAIAGGGESSDSDDSWDVGFLDHLKQNSEKHIVEDDKEETLKRALTSGDVRLCEELLNAGVDVESRFKFGWTPLMYAASVANLEMARLLLDRGANASFDKEKFTILMAACTARSSEESILKCVELLLSRNANPNAACRKKMTPIMFAAREGHSQVIALLVAHAAEINLQDENGYTALTWAARQGHKSAVLKLLELGADKSLQTIDGKTPGEVANKHKHPELFSMLSLSSNSLHGRFQNLTKEEAIYKYLKAVPDGRSDQRTSSFSAYGDVEVFLHGLDLEHLSELLKDSEVSLRQLLTMTEDDFEKIGITNIGDQKKIFEAIREMQVEEIRFGDLPELMNIESSTDEFFTFLLKLNRQFNYLTTAVENINKQIPTDPHKIVLEWDATQNFTSVSEDLVSSVENLGIEICKLRDLLRKLQNGQQNVPCRVPPLQKQTFWTTRKIKKFAAKMHLKAQMGAIISVATPQRPDTAVGSREWRRNTAADTVKEEHTTPQLQGRAGKLEAASGEK</sequence>
<dbReference type="Pfam" id="PF13637">
    <property type="entry name" value="Ank_4"/>
    <property type="match status" value="1"/>
</dbReference>
<dbReference type="Pfam" id="PF00536">
    <property type="entry name" value="SAM_1"/>
    <property type="match status" value="1"/>
</dbReference>
<evidence type="ECO:0000256" key="12">
    <source>
        <dbReference type="ARBA" id="ARBA00023254"/>
    </source>
</evidence>
<dbReference type="PANTHER" id="PTHR24157">
    <property type="entry name" value="ANKYRIN REPEAT, SAM AND BASIC LEUCINE ZIPPER DOMAIN-CONTAINING PROTEIN 1"/>
    <property type="match status" value="1"/>
</dbReference>
<keyword evidence="12" id="KW-0469">Meiosis</keyword>
<keyword evidence="9" id="KW-0744">Spermatogenesis</keyword>
<keyword evidence="8" id="KW-0221">Differentiation</keyword>
<evidence type="ECO:0000256" key="2">
    <source>
        <dbReference type="ARBA" id="ARBA00011479"/>
    </source>
</evidence>
<evidence type="ECO:0000256" key="3">
    <source>
        <dbReference type="ARBA" id="ARBA00020117"/>
    </source>
</evidence>
<evidence type="ECO:0000256" key="7">
    <source>
        <dbReference type="ARBA" id="ARBA00022737"/>
    </source>
</evidence>
<proteinExistence type="predicted"/>
<accession>A0AAV7SIP0</accession>
<feature type="repeat" description="ANK" evidence="14">
    <location>
        <begin position="78"/>
        <end position="110"/>
    </location>
</feature>
<comment type="subcellular location">
    <subcellularLocation>
        <location evidence="1">Cytoplasm</location>
    </subcellularLocation>
</comment>
<evidence type="ECO:0000256" key="10">
    <source>
        <dbReference type="ARBA" id="ARBA00023043"/>
    </source>
</evidence>
<keyword evidence="7" id="KW-0677">Repeat</keyword>
<evidence type="ECO:0000256" key="15">
    <source>
        <dbReference type="SAM" id="MobiDB-lite"/>
    </source>
</evidence>
<feature type="domain" description="SAM" evidence="16">
    <location>
        <begin position="274"/>
        <end position="337"/>
    </location>
</feature>
<evidence type="ECO:0000313" key="17">
    <source>
        <dbReference type="EMBL" id="KAJ1163929.1"/>
    </source>
</evidence>
<keyword evidence="10 14" id="KW-0040">ANK repeat</keyword>
<keyword evidence="6" id="KW-0597">Phosphoprotein</keyword>
<evidence type="ECO:0000313" key="18">
    <source>
        <dbReference type="Proteomes" id="UP001066276"/>
    </source>
</evidence>
<dbReference type="Gene3D" id="1.10.150.50">
    <property type="entry name" value="Transcription Factor, Ets-1"/>
    <property type="match status" value="1"/>
</dbReference>
<dbReference type="GO" id="GO:0031047">
    <property type="term" value="P:regulatory ncRNA-mediated gene silencing"/>
    <property type="evidence" value="ECO:0007669"/>
    <property type="project" value="UniProtKB-KW"/>
</dbReference>
<dbReference type="CDD" id="cd09521">
    <property type="entry name" value="SAM_ASZ1"/>
    <property type="match status" value="1"/>
</dbReference>
<dbReference type="GO" id="GO:0071546">
    <property type="term" value="C:pi-body"/>
    <property type="evidence" value="ECO:0007669"/>
    <property type="project" value="TreeGrafter"/>
</dbReference>
<reference evidence="17" key="1">
    <citation type="journal article" date="2022" name="bioRxiv">
        <title>Sequencing and chromosome-scale assembly of the giantPleurodeles waltlgenome.</title>
        <authorList>
            <person name="Brown T."/>
            <person name="Elewa A."/>
            <person name="Iarovenko S."/>
            <person name="Subramanian E."/>
            <person name="Araus A.J."/>
            <person name="Petzold A."/>
            <person name="Susuki M."/>
            <person name="Suzuki K.-i.T."/>
            <person name="Hayashi T."/>
            <person name="Toyoda A."/>
            <person name="Oliveira C."/>
            <person name="Osipova E."/>
            <person name="Leigh N.D."/>
            <person name="Simon A."/>
            <person name="Yun M.H."/>
        </authorList>
    </citation>
    <scope>NUCLEOTIDE SEQUENCE</scope>
    <source>
        <strain evidence="17">20211129_DDA</strain>
        <tissue evidence="17">Liver</tissue>
    </source>
</reference>
<dbReference type="FunFam" id="1.25.40.20:FF:000663">
    <property type="entry name" value="Ankyrin repeat, SAM and basic leucine zipper domain-containing 1"/>
    <property type="match status" value="1"/>
</dbReference>
<dbReference type="GO" id="GO:0051321">
    <property type="term" value="P:meiotic cell cycle"/>
    <property type="evidence" value="ECO:0007669"/>
    <property type="project" value="UniProtKB-KW"/>
</dbReference>
<feature type="compositionally biased region" description="Basic and acidic residues" evidence="15">
    <location>
        <begin position="484"/>
        <end position="500"/>
    </location>
</feature>
<name>A0AAV7SIP0_PLEWA</name>
<dbReference type="SUPFAM" id="SSF48403">
    <property type="entry name" value="Ankyrin repeat"/>
    <property type="match status" value="1"/>
</dbReference>
<evidence type="ECO:0000256" key="8">
    <source>
        <dbReference type="ARBA" id="ARBA00022782"/>
    </source>
</evidence>
<evidence type="ECO:0000256" key="4">
    <source>
        <dbReference type="ARBA" id="ARBA00022473"/>
    </source>
</evidence>
<evidence type="ECO:0000256" key="14">
    <source>
        <dbReference type="PROSITE-ProRule" id="PRU00023"/>
    </source>
</evidence>
<dbReference type="PROSITE" id="PS50297">
    <property type="entry name" value="ANK_REP_REGION"/>
    <property type="match status" value="3"/>
</dbReference>
<evidence type="ECO:0000256" key="5">
    <source>
        <dbReference type="ARBA" id="ARBA00022490"/>
    </source>
</evidence>
<dbReference type="InterPro" id="IPR002110">
    <property type="entry name" value="Ankyrin_rpt"/>
</dbReference>
<dbReference type="Proteomes" id="UP001066276">
    <property type="component" value="Chromosome 4_2"/>
</dbReference>
<dbReference type="SMART" id="SM00454">
    <property type="entry name" value="SAM"/>
    <property type="match status" value="1"/>
</dbReference>
<evidence type="ECO:0000256" key="9">
    <source>
        <dbReference type="ARBA" id="ARBA00022871"/>
    </source>
</evidence>